<dbReference type="InterPro" id="IPR009010">
    <property type="entry name" value="Asp_de-COase-like_dom_sf"/>
</dbReference>
<comment type="caution">
    <text evidence="10">The sequence shown here is derived from an EMBL/GenBank/DDBJ whole genome shotgun (WGS) entry which is preliminary data.</text>
</comment>
<dbReference type="SMART" id="SM00926">
    <property type="entry name" value="Molybdop_Fe4S4"/>
    <property type="match status" value="1"/>
</dbReference>
<dbReference type="GO" id="GO:0043546">
    <property type="term" value="F:molybdopterin cofactor binding"/>
    <property type="evidence" value="ECO:0007669"/>
    <property type="project" value="InterPro"/>
</dbReference>
<dbReference type="Gene3D" id="3.40.50.740">
    <property type="match status" value="1"/>
</dbReference>
<evidence type="ECO:0000256" key="2">
    <source>
        <dbReference type="ARBA" id="ARBA00010312"/>
    </source>
</evidence>
<dbReference type="InterPro" id="IPR006656">
    <property type="entry name" value="Mopterin_OxRdtase"/>
</dbReference>
<evidence type="ECO:0000256" key="4">
    <source>
        <dbReference type="ARBA" id="ARBA00022505"/>
    </source>
</evidence>
<name>A0AA42DNE2_9FIRM</name>
<evidence type="ECO:0000256" key="7">
    <source>
        <dbReference type="ARBA" id="ARBA00023004"/>
    </source>
</evidence>
<keyword evidence="8" id="KW-0411">Iron-sulfur</keyword>
<dbReference type="Pfam" id="PF01568">
    <property type="entry name" value="Molydop_binding"/>
    <property type="match status" value="1"/>
</dbReference>
<keyword evidence="5" id="KW-0479">Metal-binding</keyword>
<feature type="domain" description="4Fe-4S Mo/W bis-MGD-type" evidence="9">
    <location>
        <begin position="4"/>
        <end position="60"/>
    </location>
</feature>
<reference evidence="10" key="1">
    <citation type="journal article" date="2023" name="Int. J. Syst. Evol. Microbiol.">
        <title>&lt;i&gt;Holtiella tumoricola&lt;/i&gt; gen. nov. sp. nov., isolated from a human clinical sample.</title>
        <authorList>
            <person name="Allen-Vercoe E."/>
            <person name="Daigneault M.C."/>
            <person name="Vancuren S.J."/>
            <person name="Cochrane K."/>
            <person name="O'Neal L.L."/>
            <person name="Sankaranarayanan K."/>
            <person name="Lawson P.A."/>
        </authorList>
    </citation>
    <scope>NUCLEOTIDE SEQUENCE</scope>
    <source>
        <strain evidence="10">CC70A</strain>
    </source>
</reference>
<dbReference type="InterPro" id="IPR050612">
    <property type="entry name" value="Prok_Mopterin_Oxidored"/>
</dbReference>
<dbReference type="Proteomes" id="UP001169242">
    <property type="component" value="Unassembled WGS sequence"/>
</dbReference>
<dbReference type="Pfam" id="PF00384">
    <property type="entry name" value="Molybdopterin"/>
    <property type="match status" value="1"/>
</dbReference>
<organism evidence="10 11">
    <name type="scientific">Holtiella tumoricola</name>
    <dbReference type="NCBI Taxonomy" id="3018743"/>
    <lineage>
        <taxon>Bacteria</taxon>
        <taxon>Bacillati</taxon>
        <taxon>Bacillota</taxon>
        <taxon>Clostridia</taxon>
        <taxon>Lachnospirales</taxon>
        <taxon>Cellulosilyticaceae</taxon>
        <taxon>Holtiella</taxon>
    </lineage>
</organism>
<keyword evidence="6" id="KW-0560">Oxidoreductase</keyword>
<dbReference type="PROSITE" id="PS00490">
    <property type="entry name" value="MOLYBDOPTERIN_PROK_2"/>
    <property type="match status" value="1"/>
</dbReference>
<dbReference type="Pfam" id="PF04879">
    <property type="entry name" value="Molybdop_Fe4S4"/>
    <property type="match status" value="1"/>
</dbReference>
<dbReference type="PANTHER" id="PTHR43742">
    <property type="entry name" value="TRIMETHYLAMINE-N-OXIDE REDUCTASE"/>
    <property type="match status" value="1"/>
</dbReference>
<evidence type="ECO:0000256" key="6">
    <source>
        <dbReference type="ARBA" id="ARBA00023002"/>
    </source>
</evidence>
<dbReference type="GO" id="GO:0046872">
    <property type="term" value="F:metal ion binding"/>
    <property type="evidence" value="ECO:0007669"/>
    <property type="project" value="UniProtKB-KW"/>
</dbReference>
<protein>
    <submittedName>
        <fullName evidence="10">Molybdopterin-dependent oxidoreductase</fullName>
    </submittedName>
</protein>
<keyword evidence="11" id="KW-1185">Reference proteome</keyword>
<dbReference type="SUPFAM" id="SSF50692">
    <property type="entry name" value="ADC-like"/>
    <property type="match status" value="1"/>
</dbReference>
<dbReference type="AlphaFoldDB" id="A0AA42DNE2"/>
<dbReference type="RefSeq" id="WP_271012168.1">
    <property type="nucleotide sequence ID" value="NZ_JAQIFT010000040.1"/>
</dbReference>
<comment type="cofactor">
    <cofactor evidence="1">
        <name>Mo-bis(molybdopterin guanine dinucleotide)</name>
        <dbReference type="ChEBI" id="CHEBI:60539"/>
    </cofactor>
</comment>
<accession>A0AA42DNE2</accession>
<dbReference type="GO" id="GO:0016491">
    <property type="term" value="F:oxidoreductase activity"/>
    <property type="evidence" value="ECO:0007669"/>
    <property type="project" value="UniProtKB-KW"/>
</dbReference>
<keyword evidence="7" id="KW-0408">Iron</keyword>
<dbReference type="Gene3D" id="2.20.25.90">
    <property type="entry name" value="ADC-like domains"/>
    <property type="match status" value="1"/>
</dbReference>
<dbReference type="PROSITE" id="PS00551">
    <property type="entry name" value="MOLYBDOPTERIN_PROK_1"/>
    <property type="match status" value="1"/>
</dbReference>
<evidence type="ECO:0000256" key="8">
    <source>
        <dbReference type="ARBA" id="ARBA00023014"/>
    </source>
</evidence>
<evidence type="ECO:0000256" key="3">
    <source>
        <dbReference type="ARBA" id="ARBA00022485"/>
    </source>
</evidence>
<dbReference type="InterPro" id="IPR006655">
    <property type="entry name" value="Mopterin_OxRdtase_prok_CS"/>
</dbReference>
<evidence type="ECO:0000256" key="1">
    <source>
        <dbReference type="ARBA" id="ARBA00001942"/>
    </source>
</evidence>
<dbReference type="PROSITE" id="PS51669">
    <property type="entry name" value="4FE4S_MOW_BIS_MGD"/>
    <property type="match status" value="1"/>
</dbReference>
<evidence type="ECO:0000256" key="5">
    <source>
        <dbReference type="ARBA" id="ARBA00022723"/>
    </source>
</evidence>
<dbReference type="SUPFAM" id="SSF53706">
    <property type="entry name" value="Formate dehydrogenase/DMSO reductase, domains 1-3"/>
    <property type="match status" value="1"/>
</dbReference>
<dbReference type="Gene3D" id="3.40.228.10">
    <property type="entry name" value="Dimethylsulfoxide Reductase, domain 2"/>
    <property type="match status" value="1"/>
</dbReference>
<comment type="similarity">
    <text evidence="2">Belongs to the prokaryotic molybdopterin-containing oxidoreductase family.</text>
</comment>
<evidence type="ECO:0000313" key="10">
    <source>
        <dbReference type="EMBL" id="MDA3731848.1"/>
    </source>
</evidence>
<evidence type="ECO:0000313" key="11">
    <source>
        <dbReference type="Proteomes" id="UP001169242"/>
    </source>
</evidence>
<keyword evidence="3" id="KW-0004">4Fe-4S</keyword>
<evidence type="ECO:0000259" key="9">
    <source>
        <dbReference type="PROSITE" id="PS51669"/>
    </source>
</evidence>
<dbReference type="InterPro" id="IPR027467">
    <property type="entry name" value="MopterinOxRdtase_cofactor_BS"/>
</dbReference>
<dbReference type="InterPro" id="IPR006657">
    <property type="entry name" value="MoPterin_dinucl-bd_dom"/>
</dbReference>
<dbReference type="GO" id="GO:0051539">
    <property type="term" value="F:4 iron, 4 sulfur cluster binding"/>
    <property type="evidence" value="ECO:0007669"/>
    <property type="project" value="UniProtKB-KW"/>
</dbReference>
<dbReference type="Gene3D" id="2.40.40.20">
    <property type="match status" value="1"/>
</dbReference>
<dbReference type="EMBL" id="JAQIFT010000040">
    <property type="protein sequence ID" value="MDA3731848.1"/>
    <property type="molecule type" value="Genomic_DNA"/>
</dbReference>
<keyword evidence="4" id="KW-0500">Molybdenum</keyword>
<proteinExistence type="inferred from homology"/>
<dbReference type="InterPro" id="IPR006963">
    <property type="entry name" value="Mopterin_OxRdtase_4Fe-4S_dom"/>
</dbReference>
<gene>
    <name evidence="10" type="ORF">PBV87_10195</name>
</gene>
<sequence length="683" mass="76793">MGERKIEKTYCRMCGTICGIDVHVEDGKVVEIEGMEEHVASRGRTCIKGSSGATWINLPQRLKKPLKKTENGFVEIELEQAMDEIAERMQAIQEQYGKRAIGVWKGEGIGFCQQEELYRRFIHAIGSPNYFSNDTQCYAGRYIGFNLVYGTWPAADYDNSKLIVNWGTNAPVAHSDWTQQMNKARANGGKFVTIDTKYNESARISDLYLQPKPGTDGALAWGVIRELIVRDAVNHDFINKYTVGYEDLKAYAQSFTPEFVEAETGIKQEQLFALVELFISQAPHITSWVGTGLEHQENGVNNTRVATYIDALMGAIDIKGGMLCTEGFGPSHLELNDEIPLKHLEPIGADKHPVIYDMRGECDTLTLMDAILTEEPYPMKGLILSAANPVLTNARADKVIDAFKQLDLLVVKDIMMTETAELADYVLPAASYLEREELHYQSAFQCVTLSKKVVDFGLQNEYDFLKGLAERLGAGKYFPWADEHALNEWLVEPTGVSLETIRQYPGGYNYKPITYKKYEVKAQKGEKSFNTPSGKIEFTSEYVASFGYDALAVYKRPRYLAEDNAFKYLLMTGARKHMYFHGRYRDIPQINKACPEAEIEMHPVDAQALGVVTGDRVRVTSRIGSLEIKVLVLHEKEIHPGSVQITHGWKNANVNLIMPDDRRDPISGFPALKSVEVNIEKIS</sequence>